<reference evidence="2 3" key="1">
    <citation type="submission" date="2016-12" db="EMBL/GenBank/DDBJ databases">
        <title>Characterization of two jumbo phages RP12 and RP31 infecting the phytopathogen Ralstonia solanacearum.</title>
        <authorList>
            <person name="Kawasaki T."/>
            <person name="Yoshikawa G."/>
            <person name="Ogata H."/>
            <person name="Yamada T."/>
        </authorList>
    </citation>
    <scope>NUCLEOTIDE SEQUENCE [LARGE SCALE GENOMIC DNA]</scope>
    <source>
        <strain evidence="2 3">RP31</strain>
    </source>
</reference>
<organism evidence="2 3">
    <name type="scientific">Ralstonia phage RP31</name>
    <dbReference type="NCBI Taxonomy" id="1923890"/>
    <lineage>
        <taxon>Viruses</taxon>
        <taxon>Duplodnaviria</taxon>
        <taxon>Heunggongvirae</taxon>
        <taxon>Uroviricota</taxon>
        <taxon>Caudoviricetes</taxon>
        <taxon>Chimalliviridae</taxon>
        <taxon>Ripduovirus</taxon>
        <taxon>Ripduovirus RP12</taxon>
    </lineage>
</organism>
<name>A0A1L7N1S8_9CAUD</name>
<dbReference type="Proteomes" id="UP000222950">
    <property type="component" value="Segment"/>
</dbReference>
<sequence length="114" mass="12247">MSSSIAQKLVAVFGIGQTIIATHTEVKVTFSDKNTQLSFDQTDEVRQPAGIYDVTVEEARGASPAEEEAEVSYVINQVFRSALPEATAAAGKTTKTSAKQSPSDRFDAPSRPLR</sequence>
<feature type="region of interest" description="Disordered" evidence="1">
    <location>
        <begin position="86"/>
        <end position="114"/>
    </location>
</feature>
<dbReference type="EMBL" id="AP017925">
    <property type="protein sequence ID" value="BAW19442.1"/>
    <property type="molecule type" value="Genomic_DNA"/>
</dbReference>
<proteinExistence type="predicted"/>
<accession>A0A1L7N1S8</accession>
<feature type="compositionally biased region" description="Low complexity" evidence="1">
    <location>
        <begin position="86"/>
        <end position="99"/>
    </location>
</feature>
<protein>
    <submittedName>
        <fullName evidence="2">Uncharacterized protein</fullName>
    </submittedName>
</protein>
<evidence type="ECO:0000313" key="2">
    <source>
        <dbReference type="EMBL" id="BAW19442.1"/>
    </source>
</evidence>
<evidence type="ECO:0000313" key="3">
    <source>
        <dbReference type="Proteomes" id="UP000222950"/>
    </source>
</evidence>
<evidence type="ECO:0000256" key="1">
    <source>
        <dbReference type="SAM" id="MobiDB-lite"/>
    </source>
</evidence>